<reference evidence="1 2" key="1">
    <citation type="submission" date="2023-09" db="EMBL/GenBank/DDBJ databases">
        <authorList>
            <person name="Wang M."/>
        </authorList>
    </citation>
    <scope>NUCLEOTIDE SEQUENCE [LARGE SCALE GENOMIC DNA]</scope>
    <source>
        <strain evidence="1">GT-2023</strain>
        <tissue evidence="1">Liver</tissue>
    </source>
</reference>
<dbReference type="EMBL" id="JAYMGO010000010">
    <property type="protein sequence ID" value="KAL1266909.1"/>
    <property type="molecule type" value="Genomic_DNA"/>
</dbReference>
<gene>
    <name evidence="1" type="ORF">QQF64_002584</name>
</gene>
<organism evidence="1 2">
    <name type="scientific">Cirrhinus molitorella</name>
    <name type="common">mud carp</name>
    <dbReference type="NCBI Taxonomy" id="172907"/>
    <lineage>
        <taxon>Eukaryota</taxon>
        <taxon>Metazoa</taxon>
        <taxon>Chordata</taxon>
        <taxon>Craniata</taxon>
        <taxon>Vertebrata</taxon>
        <taxon>Euteleostomi</taxon>
        <taxon>Actinopterygii</taxon>
        <taxon>Neopterygii</taxon>
        <taxon>Teleostei</taxon>
        <taxon>Ostariophysi</taxon>
        <taxon>Cypriniformes</taxon>
        <taxon>Cyprinidae</taxon>
        <taxon>Labeoninae</taxon>
        <taxon>Labeonini</taxon>
        <taxon>Cirrhinus</taxon>
    </lineage>
</organism>
<keyword evidence="2" id="KW-1185">Reference proteome</keyword>
<dbReference type="Proteomes" id="UP001558613">
    <property type="component" value="Unassembled WGS sequence"/>
</dbReference>
<proteinExistence type="predicted"/>
<evidence type="ECO:0000313" key="2">
    <source>
        <dbReference type="Proteomes" id="UP001558613"/>
    </source>
</evidence>
<accession>A0ABR3MQK1</accession>
<protein>
    <submittedName>
        <fullName evidence="1">Uncharacterized protein</fullName>
    </submittedName>
</protein>
<sequence length="90" mass="9784">MRSEFSCDTVIASPRRGQGSEMEALRHRTGVLSSKCAVITIANCPGLWPHGLSEYAASAINMTWRGNLTTIKLEGLQDVCETKIKGGNFN</sequence>
<name>A0ABR3MQK1_9TELE</name>
<comment type="caution">
    <text evidence="1">The sequence shown here is derived from an EMBL/GenBank/DDBJ whole genome shotgun (WGS) entry which is preliminary data.</text>
</comment>
<evidence type="ECO:0000313" key="1">
    <source>
        <dbReference type="EMBL" id="KAL1266909.1"/>
    </source>
</evidence>